<dbReference type="GO" id="GO:0032436">
    <property type="term" value="P:positive regulation of proteasomal ubiquitin-dependent protein catabolic process"/>
    <property type="evidence" value="ECO:0007669"/>
    <property type="project" value="TreeGrafter"/>
</dbReference>
<dbReference type="OMA" id="ITPCLTI"/>
<evidence type="ECO:0008006" key="3">
    <source>
        <dbReference type="Google" id="ProtNLM"/>
    </source>
</evidence>
<dbReference type="InterPro" id="IPR019138">
    <property type="entry name" value="De-etiolated_protein_1_Det1"/>
</dbReference>
<proteinExistence type="predicted"/>
<comment type="caution">
    <text evidence="1">The sequence shown here is derived from an EMBL/GenBank/DDBJ whole genome shotgun (WGS) entry which is preliminary data.</text>
</comment>
<dbReference type="AlphaFoldDB" id="A0AA38FGL0"/>
<evidence type="ECO:0000313" key="2">
    <source>
        <dbReference type="Proteomes" id="UP000824469"/>
    </source>
</evidence>
<dbReference type="GO" id="GO:1990756">
    <property type="term" value="F:ubiquitin-like ligase-substrate adaptor activity"/>
    <property type="evidence" value="ECO:0007669"/>
    <property type="project" value="TreeGrafter"/>
</dbReference>
<dbReference type="Proteomes" id="UP000824469">
    <property type="component" value="Unassembled WGS sequence"/>
</dbReference>
<organism evidence="1 2">
    <name type="scientific">Taxus chinensis</name>
    <name type="common">Chinese yew</name>
    <name type="synonym">Taxus wallichiana var. chinensis</name>
    <dbReference type="NCBI Taxonomy" id="29808"/>
    <lineage>
        <taxon>Eukaryota</taxon>
        <taxon>Viridiplantae</taxon>
        <taxon>Streptophyta</taxon>
        <taxon>Embryophyta</taxon>
        <taxon>Tracheophyta</taxon>
        <taxon>Spermatophyta</taxon>
        <taxon>Pinopsida</taxon>
        <taxon>Pinidae</taxon>
        <taxon>Conifers II</taxon>
        <taxon>Cupressales</taxon>
        <taxon>Taxaceae</taxon>
        <taxon>Taxus</taxon>
    </lineage>
</organism>
<gene>
    <name evidence="1" type="ORF">KI387_013301</name>
</gene>
<sequence>IHRARQFYENLVPSYTIYDVECPDHSLRKFSSDGQYLICFSRSHQELIVYRHRWLSHCYKGEDCEWIDLPPKAKNFESYFSHLYSIPITSGNEFICKDFFLYIENNQFGIVATSTAPDQDAPISEGAIQGVPSIEKITFFLVRLTDGEVMDERTFHNDFIHLSHNMGVFLYDDLLSITSIRYQTIHIIQIRDAGTFVDVRAIGTYCREDDELILSSQVQGCLNQGNEMDQEATSDHTENVVQQNHQMQSSTFLGGIKQRLLSFIFRSIWNEDTDPMLRARHLKRFYYHFQHYVDLVMWKVQFLDRHHLLIKFGSVDGGVSRSSDYQTAFFAVYNMETTEVLAFYQNSSEEFLSLFEQYCDQFRVPSPYPLYMRFISSYSNNVHAREQLRKQKDACIKNKSSSFSQFVKKTLASLPFNSQSQSPSPYFDQSLFHFDEKLISAMDRHRPCMEHPIKFISKRCPNFLKFKINP</sequence>
<feature type="non-terminal residue" evidence="1">
    <location>
        <position position="1"/>
    </location>
</feature>
<dbReference type="PANTHER" id="PTHR13374:SF3">
    <property type="entry name" value="DET1 HOMOLOG"/>
    <property type="match status" value="1"/>
</dbReference>
<dbReference type="GO" id="GO:0005634">
    <property type="term" value="C:nucleus"/>
    <property type="evidence" value="ECO:0007669"/>
    <property type="project" value="TreeGrafter"/>
</dbReference>
<accession>A0AA38FGL0</accession>
<dbReference type="PANTHER" id="PTHR13374">
    <property type="entry name" value="DET1 HOMOLOG DE-ETIOLATED-1 HOMOLOG"/>
    <property type="match status" value="1"/>
</dbReference>
<keyword evidence="2" id="KW-1185">Reference proteome</keyword>
<dbReference type="GO" id="GO:0031625">
    <property type="term" value="F:ubiquitin protein ligase binding"/>
    <property type="evidence" value="ECO:0007669"/>
    <property type="project" value="TreeGrafter"/>
</dbReference>
<evidence type="ECO:0000313" key="1">
    <source>
        <dbReference type="EMBL" id="KAH9301718.1"/>
    </source>
</evidence>
<dbReference type="Pfam" id="PF09737">
    <property type="entry name" value="Det1"/>
    <property type="match status" value="1"/>
</dbReference>
<name>A0AA38FGL0_TAXCH</name>
<dbReference type="EMBL" id="JAHRHJ020000009">
    <property type="protein sequence ID" value="KAH9301718.1"/>
    <property type="molecule type" value="Genomic_DNA"/>
</dbReference>
<reference evidence="1 2" key="1">
    <citation type="journal article" date="2021" name="Nat. Plants">
        <title>The Taxus genome provides insights into paclitaxel biosynthesis.</title>
        <authorList>
            <person name="Xiong X."/>
            <person name="Gou J."/>
            <person name="Liao Q."/>
            <person name="Li Y."/>
            <person name="Zhou Q."/>
            <person name="Bi G."/>
            <person name="Li C."/>
            <person name="Du R."/>
            <person name="Wang X."/>
            <person name="Sun T."/>
            <person name="Guo L."/>
            <person name="Liang H."/>
            <person name="Lu P."/>
            <person name="Wu Y."/>
            <person name="Zhang Z."/>
            <person name="Ro D.K."/>
            <person name="Shang Y."/>
            <person name="Huang S."/>
            <person name="Yan J."/>
        </authorList>
    </citation>
    <scope>NUCLEOTIDE SEQUENCE [LARGE SCALE GENOMIC DNA]</scope>
    <source>
        <strain evidence="1">Ta-2019</strain>
    </source>
</reference>
<protein>
    <recommendedName>
        <fullName evidence="3">Light-mediated development protein DET1</fullName>
    </recommendedName>
</protein>
<dbReference type="GO" id="GO:0031461">
    <property type="term" value="C:cullin-RING ubiquitin ligase complex"/>
    <property type="evidence" value="ECO:0007669"/>
    <property type="project" value="TreeGrafter"/>
</dbReference>
<feature type="non-terminal residue" evidence="1">
    <location>
        <position position="470"/>
    </location>
</feature>
<dbReference type="GO" id="GO:0016567">
    <property type="term" value="P:protein ubiquitination"/>
    <property type="evidence" value="ECO:0007669"/>
    <property type="project" value="TreeGrafter"/>
</dbReference>